<organism evidence="5 7">
    <name type="scientific">Virgibacillus halodenitrificans</name>
    <name type="common">Bacillus halodenitrificans</name>
    <dbReference type="NCBI Taxonomy" id="1482"/>
    <lineage>
        <taxon>Bacteria</taxon>
        <taxon>Bacillati</taxon>
        <taxon>Bacillota</taxon>
        <taxon>Bacilli</taxon>
        <taxon>Bacillales</taxon>
        <taxon>Bacillaceae</taxon>
        <taxon>Virgibacillus</taxon>
    </lineage>
</organism>
<gene>
    <name evidence="5" type="ORF">BME96_02305</name>
    <name evidence="6" type="ORF">IC602_11075</name>
</gene>
<evidence type="ECO:0000313" key="8">
    <source>
        <dbReference type="Proteomes" id="UP000621631"/>
    </source>
</evidence>
<protein>
    <submittedName>
        <fullName evidence="6">DMT family transporter</fullName>
    </submittedName>
    <submittedName>
        <fullName evidence="5">EamA family transporter</fullName>
    </submittedName>
</protein>
<dbReference type="Gene3D" id="1.10.3730.20">
    <property type="match status" value="1"/>
</dbReference>
<evidence type="ECO:0000259" key="4">
    <source>
        <dbReference type="Pfam" id="PF00892"/>
    </source>
</evidence>
<feature type="transmembrane region" description="Helical" evidence="3">
    <location>
        <begin position="99"/>
        <end position="117"/>
    </location>
</feature>
<feature type="transmembrane region" description="Helical" evidence="3">
    <location>
        <begin position="124"/>
        <end position="142"/>
    </location>
</feature>
<feature type="transmembrane region" description="Helical" evidence="3">
    <location>
        <begin position="182"/>
        <end position="202"/>
    </location>
</feature>
<feature type="transmembrane region" description="Helical" evidence="3">
    <location>
        <begin position="38"/>
        <end position="57"/>
    </location>
</feature>
<feature type="transmembrane region" description="Helical" evidence="3">
    <location>
        <begin position="148"/>
        <end position="170"/>
    </location>
</feature>
<comment type="subcellular location">
    <subcellularLocation>
        <location evidence="1">Endomembrane system</location>
        <topology evidence="1">Multi-pass membrane protein</topology>
    </subcellularLocation>
</comment>
<sequence>MRRPPFNPYAAVVIGVISVSTSAVLVKLADQAPAAIIANYRLLFAVLLMAPIILIKYKSEFRLISKKDWISSIFAGVFLAFHFILWFESLNYTSVASSVVLVTLQPIFAFLGTYFFFKERFSPGAVISMVIALLGSVIISWGDFKISGLALFGDILALLGAITVTAYFLLGQRVRRNVSLMTYTFVVYGVSSLTLIIYNILLQNSFTGYPVDHWWIFIVLAIFPTFLGHTLFNWALKWLSTSTISMGIVFEPVGASILAFFILGEVITWAQFLGGSIVIFGLFLFILSTSRKPKVTISQKEQNQ</sequence>
<reference evidence="6 8" key="2">
    <citation type="submission" date="2020-09" db="EMBL/GenBank/DDBJ databases">
        <title>Draft Genome Sequences of Oil-Oxidizing Bacteria Halomonas titanicae, Marinobacter lutaoensis, and Virgibacillus halodenitrificans Isolated from Highly Saline Environments.</title>
        <authorList>
            <person name="Grouzdev D.S."/>
            <person name="Sokolova D.S."/>
            <person name="Semenova E.M."/>
            <person name="Borzenkov I.A."/>
            <person name="Bidzhieva S.K."/>
            <person name="Poltaraus A.B."/>
            <person name="Nazina T.N."/>
        </authorList>
    </citation>
    <scope>NUCLEOTIDE SEQUENCE [LARGE SCALE GENOMIC DNA]</scope>
    <source>
        <strain evidence="6 8">VKM B-3472D</strain>
    </source>
</reference>
<feature type="transmembrane region" description="Helical" evidence="3">
    <location>
        <begin position="7"/>
        <end position="26"/>
    </location>
</feature>
<dbReference type="Proteomes" id="UP000182945">
    <property type="component" value="Chromosome"/>
</dbReference>
<evidence type="ECO:0000256" key="1">
    <source>
        <dbReference type="ARBA" id="ARBA00004127"/>
    </source>
</evidence>
<dbReference type="InterPro" id="IPR000620">
    <property type="entry name" value="EamA_dom"/>
</dbReference>
<accession>A0AAC9NK24</accession>
<dbReference type="InterPro" id="IPR037185">
    <property type="entry name" value="EmrE-like"/>
</dbReference>
<reference evidence="5 7" key="1">
    <citation type="submission" date="2016-11" db="EMBL/GenBank/DDBJ databases">
        <title>Complete genome sequencing of Virgibacillus halodenitrificans PDB-F2.</title>
        <authorList>
            <person name="Sun Z."/>
            <person name="Zhou Y."/>
            <person name="Li H."/>
        </authorList>
    </citation>
    <scope>NUCLEOTIDE SEQUENCE [LARGE SCALE GENOMIC DNA]</scope>
    <source>
        <strain evidence="5 7">PDB-F2</strain>
    </source>
</reference>
<comment type="similarity">
    <text evidence="2">Belongs to the EamA transporter family.</text>
</comment>
<feature type="domain" description="EamA" evidence="4">
    <location>
        <begin position="11"/>
        <end position="140"/>
    </location>
</feature>
<keyword evidence="3" id="KW-0812">Transmembrane</keyword>
<dbReference type="EMBL" id="JACWEZ010000005">
    <property type="protein sequence ID" value="MBD1223148.1"/>
    <property type="molecule type" value="Genomic_DNA"/>
</dbReference>
<feature type="transmembrane region" description="Helical" evidence="3">
    <location>
        <begin position="69"/>
        <end position="87"/>
    </location>
</feature>
<dbReference type="SUPFAM" id="SSF103481">
    <property type="entry name" value="Multidrug resistance efflux transporter EmrE"/>
    <property type="match status" value="2"/>
</dbReference>
<proteinExistence type="inferred from homology"/>
<dbReference type="RefSeq" id="WP_019379226.1">
    <property type="nucleotide sequence ID" value="NZ_CP017962.1"/>
</dbReference>
<evidence type="ECO:0000313" key="6">
    <source>
        <dbReference type="EMBL" id="MBD1223148.1"/>
    </source>
</evidence>
<dbReference type="AlphaFoldDB" id="A0AAC9NK24"/>
<evidence type="ECO:0000256" key="3">
    <source>
        <dbReference type="SAM" id="Phobius"/>
    </source>
</evidence>
<dbReference type="GO" id="GO:0016020">
    <property type="term" value="C:membrane"/>
    <property type="evidence" value="ECO:0007669"/>
    <property type="project" value="InterPro"/>
</dbReference>
<feature type="transmembrane region" description="Helical" evidence="3">
    <location>
        <begin position="243"/>
        <end position="263"/>
    </location>
</feature>
<keyword evidence="8" id="KW-1185">Reference proteome</keyword>
<name>A0AAC9NK24_VIRHA</name>
<dbReference type="Proteomes" id="UP000621631">
    <property type="component" value="Unassembled WGS sequence"/>
</dbReference>
<evidence type="ECO:0000313" key="5">
    <source>
        <dbReference type="EMBL" id="APC47096.1"/>
    </source>
</evidence>
<dbReference type="Pfam" id="PF00892">
    <property type="entry name" value="EamA"/>
    <property type="match status" value="2"/>
</dbReference>
<dbReference type="EMBL" id="CP017962">
    <property type="protein sequence ID" value="APC47096.1"/>
    <property type="molecule type" value="Genomic_DNA"/>
</dbReference>
<feature type="transmembrane region" description="Helical" evidence="3">
    <location>
        <begin position="214"/>
        <end position="236"/>
    </location>
</feature>
<evidence type="ECO:0000313" key="7">
    <source>
        <dbReference type="Proteomes" id="UP000182945"/>
    </source>
</evidence>
<keyword evidence="3" id="KW-1133">Transmembrane helix</keyword>
<feature type="domain" description="EamA" evidence="4">
    <location>
        <begin position="152"/>
        <end position="286"/>
    </location>
</feature>
<keyword evidence="3" id="KW-0472">Membrane</keyword>
<dbReference type="PANTHER" id="PTHR22911">
    <property type="entry name" value="ACYL-MALONYL CONDENSING ENZYME-RELATED"/>
    <property type="match status" value="1"/>
</dbReference>
<feature type="transmembrane region" description="Helical" evidence="3">
    <location>
        <begin position="269"/>
        <end position="287"/>
    </location>
</feature>
<dbReference type="KEGG" id="vhl:BME96_02305"/>
<evidence type="ECO:0000256" key="2">
    <source>
        <dbReference type="ARBA" id="ARBA00007362"/>
    </source>
</evidence>
<dbReference type="GeneID" id="71513213"/>
<dbReference type="PANTHER" id="PTHR22911:SF76">
    <property type="entry name" value="EAMA DOMAIN-CONTAINING PROTEIN"/>
    <property type="match status" value="1"/>
</dbReference>